<sequence>MNFIYVFGFFALAAYLLQALLGFRQIKHFNNIYQSLRKKGKVAIGRRKGRFKAGTLVLFAVTNEGIILDAKKMQGVTVLAKFHSIPQYLGEDIHYLDTYNPLVRKENKLLRQAMENAREVFLRVEVGNYREEKPMSPVGVAINQLQLWKNQMKLKRKRSV</sequence>
<proteinExistence type="predicted"/>
<comment type="caution">
    <text evidence="1">The sequence shown here is derived from an EMBL/GenBank/DDBJ whole genome shotgun (WGS) entry which is preliminary data.</text>
</comment>
<evidence type="ECO:0008006" key="3">
    <source>
        <dbReference type="Google" id="ProtNLM"/>
    </source>
</evidence>
<keyword evidence="2" id="KW-1185">Reference proteome</keyword>
<protein>
    <recommendedName>
        <fullName evidence="3">Transcriptional regulator</fullName>
    </recommendedName>
</protein>
<dbReference type="InterPro" id="IPR009693">
    <property type="entry name" value="Glucitol_operon_activator"/>
</dbReference>
<dbReference type="Pfam" id="PF06923">
    <property type="entry name" value="GutM"/>
    <property type="match status" value="1"/>
</dbReference>
<organism evidence="1 2">
    <name type="scientific">Tetragenococcus halophilus subsp. halophilus</name>
    <dbReference type="NCBI Taxonomy" id="1513897"/>
    <lineage>
        <taxon>Bacteria</taxon>
        <taxon>Bacillati</taxon>
        <taxon>Bacillota</taxon>
        <taxon>Bacilli</taxon>
        <taxon>Lactobacillales</taxon>
        <taxon>Enterococcaceae</taxon>
        <taxon>Tetragenococcus</taxon>
    </lineage>
</organism>
<accession>A0A2H6CR35</accession>
<dbReference type="AlphaFoldDB" id="A0A2H6CR35"/>
<dbReference type="Proteomes" id="UP000236214">
    <property type="component" value="Unassembled WGS sequence"/>
</dbReference>
<reference evidence="1 2" key="1">
    <citation type="submission" date="2016-05" db="EMBL/GenBank/DDBJ databases">
        <title>Whole genome sequencing of Tetragenococcus halophilus subsp. halophilus NISL 7118.</title>
        <authorList>
            <person name="Shiwa Y."/>
            <person name="Nishimura I."/>
            <person name="Yoshikawa H."/>
            <person name="Koyama Y."/>
            <person name="Oguma T."/>
        </authorList>
    </citation>
    <scope>NUCLEOTIDE SEQUENCE [LARGE SCALE GENOMIC DNA]</scope>
    <source>
        <strain evidence="1 2">NISL 7118</strain>
    </source>
</reference>
<dbReference type="EMBL" id="BDEC01000008">
    <property type="protein sequence ID" value="GBD67447.1"/>
    <property type="molecule type" value="Genomic_DNA"/>
</dbReference>
<evidence type="ECO:0000313" key="1">
    <source>
        <dbReference type="EMBL" id="GBD67447.1"/>
    </source>
</evidence>
<dbReference type="RefSeq" id="WP_061841261.1">
    <property type="nucleotide sequence ID" value="NZ_BDEB01000163.1"/>
</dbReference>
<name>A0A2H6CR35_TETHA</name>
<evidence type="ECO:0000313" key="2">
    <source>
        <dbReference type="Proteomes" id="UP000236214"/>
    </source>
</evidence>
<gene>
    <name evidence="1" type="ORF">TEHN7118_0253</name>
</gene>
<dbReference type="GeneID" id="64053533"/>
<dbReference type="PIRSF" id="PIRSF011474">
    <property type="entry name" value="Glucitol_operon_activator"/>
    <property type="match status" value="1"/>
</dbReference>